<accession>A0A9X1Q6E3</accession>
<evidence type="ECO:0000313" key="3">
    <source>
        <dbReference type="Proteomes" id="UP001139384"/>
    </source>
</evidence>
<reference evidence="2" key="1">
    <citation type="submission" date="2022-01" db="EMBL/GenBank/DDBJ databases">
        <title>Draft Genome Sequences of Seven Type Strains of the Genus Streptomyces.</title>
        <authorList>
            <person name="Aziz S."/>
            <person name="Coretto E."/>
            <person name="Chronakova A."/>
            <person name="Sproer C."/>
            <person name="Huber K."/>
            <person name="Nouioui I."/>
            <person name="Gross H."/>
        </authorList>
    </citation>
    <scope>NUCLEOTIDE SEQUENCE</scope>
    <source>
        <strain evidence="2">DSM 103493</strain>
    </source>
</reference>
<name>A0A9X1Q6E3_STRM4</name>
<comment type="caution">
    <text evidence="2">The sequence shown here is derived from an EMBL/GenBank/DDBJ whole genome shotgun (WGS) entry which is preliminary data.</text>
</comment>
<keyword evidence="3" id="KW-1185">Reference proteome</keyword>
<evidence type="ECO:0000256" key="1">
    <source>
        <dbReference type="SAM" id="Phobius"/>
    </source>
</evidence>
<dbReference type="Proteomes" id="UP001139384">
    <property type="component" value="Unassembled WGS sequence"/>
</dbReference>
<dbReference type="AlphaFoldDB" id="A0A9X1Q6E3"/>
<protein>
    <recommendedName>
        <fullName evidence="4">LigA protein</fullName>
    </recommendedName>
</protein>
<feature type="transmembrane region" description="Helical" evidence="1">
    <location>
        <begin position="260"/>
        <end position="283"/>
    </location>
</feature>
<evidence type="ECO:0008006" key="4">
    <source>
        <dbReference type="Google" id="ProtNLM"/>
    </source>
</evidence>
<keyword evidence="1" id="KW-0472">Membrane</keyword>
<proteinExistence type="predicted"/>
<organism evidence="2 3">
    <name type="scientific">Streptomyces muensis</name>
    <dbReference type="NCBI Taxonomy" id="1077944"/>
    <lineage>
        <taxon>Bacteria</taxon>
        <taxon>Bacillati</taxon>
        <taxon>Actinomycetota</taxon>
        <taxon>Actinomycetes</taxon>
        <taxon>Kitasatosporales</taxon>
        <taxon>Streptomycetaceae</taxon>
        <taxon>Streptomyces</taxon>
    </lineage>
</organism>
<feature type="transmembrane region" description="Helical" evidence="1">
    <location>
        <begin position="23"/>
        <end position="44"/>
    </location>
</feature>
<feature type="transmembrane region" description="Helical" evidence="1">
    <location>
        <begin position="141"/>
        <end position="166"/>
    </location>
</feature>
<sequence>MTQTLAHAPETDHTVGLGRSRRALRAVAVVSCVPYLSLKAAWIAGSRVGIPDGSSLLEHRATMAVANGVTVLMDASVIVLALVLTRPWGLRAPAWLLGLPAWVATGLLAPIMAGFPLQVLVDVLGGSTNTTAADGEPFLDAWVFGVVYTGFIVQGLTLGALFVLYARDRWGRLWAGRVWELPVGLIGAAQRAVAVAAAGCALPPLLTHLLWACGGTVGLDESQVTGRTSGFHVMEALSVVFLAMAVGGGLLLAFRRGRALPVLVPLGLVWVGSAATFCWAAWLSLAPLTDVADGPTPLLNLTYAGQMIVGILVACLGVHFLAERDASRKRRTA</sequence>
<feature type="transmembrane region" description="Helical" evidence="1">
    <location>
        <begin position="96"/>
        <end position="121"/>
    </location>
</feature>
<dbReference type="RefSeq" id="WP_234767128.1">
    <property type="nucleotide sequence ID" value="NZ_JAKEIP010000240.1"/>
</dbReference>
<keyword evidence="1" id="KW-0812">Transmembrane</keyword>
<evidence type="ECO:0000313" key="2">
    <source>
        <dbReference type="EMBL" id="MCF1598769.1"/>
    </source>
</evidence>
<dbReference type="EMBL" id="JAKEIP010000240">
    <property type="protein sequence ID" value="MCF1598769.1"/>
    <property type="molecule type" value="Genomic_DNA"/>
</dbReference>
<feature type="transmembrane region" description="Helical" evidence="1">
    <location>
        <begin position="231"/>
        <end position="253"/>
    </location>
</feature>
<feature type="transmembrane region" description="Helical" evidence="1">
    <location>
        <begin position="303"/>
        <end position="322"/>
    </location>
</feature>
<feature type="transmembrane region" description="Helical" evidence="1">
    <location>
        <begin position="64"/>
        <end position="84"/>
    </location>
</feature>
<feature type="transmembrane region" description="Helical" evidence="1">
    <location>
        <begin position="178"/>
        <end position="211"/>
    </location>
</feature>
<gene>
    <name evidence="2" type="ORF">L0P92_35250</name>
</gene>
<keyword evidence="1" id="KW-1133">Transmembrane helix</keyword>